<evidence type="ECO:0000259" key="14">
    <source>
        <dbReference type="Pfam" id="PF01292"/>
    </source>
</evidence>
<evidence type="ECO:0000256" key="3">
    <source>
        <dbReference type="ARBA" id="ARBA00022448"/>
    </source>
</evidence>
<evidence type="ECO:0000256" key="10">
    <source>
        <dbReference type="ARBA" id="ARBA00023004"/>
    </source>
</evidence>
<dbReference type="SUPFAM" id="SSF81342">
    <property type="entry name" value="Transmembrane di-heme cytochromes"/>
    <property type="match status" value="1"/>
</dbReference>
<dbReference type="Proteomes" id="UP001515683">
    <property type="component" value="Unassembled WGS sequence"/>
</dbReference>
<evidence type="ECO:0000256" key="7">
    <source>
        <dbReference type="ARBA" id="ARBA00022723"/>
    </source>
</evidence>
<evidence type="ECO:0000256" key="9">
    <source>
        <dbReference type="ARBA" id="ARBA00022989"/>
    </source>
</evidence>
<feature type="domain" description="Cytochrome b561 bacterial/Ni-hydrogenase" evidence="14">
    <location>
        <begin position="6"/>
        <end position="175"/>
    </location>
</feature>
<dbReference type="NCBIfam" id="NF008566">
    <property type="entry name" value="PRK11513.1"/>
    <property type="match status" value="1"/>
</dbReference>
<gene>
    <name evidence="15" type="primary">cybB</name>
    <name evidence="15" type="ORF">F3J40_10595</name>
</gene>
<feature type="transmembrane region" description="Helical" evidence="13">
    <location>
        <begin position="40"/>
        <end position="64"/>
    </location>
</feature>
<dbReference type="RefSeq" id="WP_167014385.1">
    <property type="nucleotide sequence ID" value="NZ_VWXF01000003.1"/>
</dbReference>
<dbReference type="InterPro" id="IPR016174">
    <property type="entry name" value="Di-haem_cyt_TM"/>
</dbReference>
<dbReference type="EMBL" id="VWXF01000003">
    <property type="protein sequence ID" value="NIF22046.1"/>
    <property type="molecule type" value="Genomic_DNA"/>
</dbReference>
<dbReference type="PANTHER" id="PTHR30529">
    <property type="entry name" value="CYTOCHROME B561"/>
    <property type="match status" value="1"/>
</dbReference>
<organism evidence="15 16">
    <name type="scientific">Candidatus Pantoea multigeneris</name>
    <dbReference type="NCBI Taxonomy" id="2608357"/>
    <lineage>
        <taxon>Bacteria</taxon>
        <taxon>Pseudomonadati</taxon>
        <taxon>Pseudomonadota</taxon>
        <taxon>Gammaproteobacteria</taxon>
        <taxon>Enterobacterales</taxon>
        <taxon>Erwiniaceae</taxon>
        <taxon>Pantoea</taxon>
    </lineage>
</organism>
<feature type="transmembrane region" description="Helical" evidence="13">
    <location>
        <begin position="85"/>
        <end position="106"/>
    </location>
</feature>
<sequence length="180" mass="20621">MRTNKYASSQITLHWLTFLLVVVAYYTMEFRGFAQRGSTLGFTLIITHFSAGTTVLVLMLLRLVQRLRHRTPAIEPKPPAWQTGMAHLTHLAIYLLFIILPVLGLSSRYLRGRDWWLFGIQMPVASEPNFELVDSLVSWHETLATAGYWLIGLHAAAALFHHYVMKDNVLLRMMPSKRKG</sequence>
<evidence type="ECO:0000256" key="11">
    <source>
        <dbReference type="ARBA" id="ARBA00023136"/>
    </source>
</evidence>
<comment type="similarity">
    <text evidence="12">Belongs to the cytochrome b561 family.</text>
</comment>
<keyword evidence="4" id="KW-1003">Cell membrane</keyword>
<evidence type="ECO:0000256" key="4">
    <source>
        <dbReference type="ARBA" id="ARBA00022475"/>
    </source>
</evidence>
<accession>A0ABX0RCL2</accession>
<evidence type="ECO:0000313" key="15">
    <source>
        <dbReference type="EMBL" id="NIF22046.1"/>
    </source>
</evidence>
<keyword evidence="5" id="KW-0349">Heme</keyword>
<keyword evidence="11 13" id="KW-0472">Membrane</keyword>
<keyword evidence="7" id="KW-0479">Metal-binding</keyword>
<evidence type="ECO:0000256" key="1">
    <source>
        <dbReference type="ARBA" id="ARBA00001970"/>
    </source>
</evidence>
<dbReference type="InterPro" id="IPR011577">
    <property type="entry name" value="Cyt_b561_bac/Ni-Hgenase"/>
</dbReference>
<feature type="transmembrane region" description="Helical" evidence="13">
    <location>
        <begin position="146"/>
        <end position="164"/>
    </location>
</feature>
<reference evidence="15 16" key="1">
    <citation type="journal article" date="2019" name="bioRxiv">
        <title>Bacteria contribute to plant secondary compound degradation in a generalist herbivore system.</title>
        <authorList>
            <person name="Francoeur C.B."/>
            <person name="Khadempour L."/>
            <person name="Moreira-Soto R.D."/>
            <person name="Gotting K."/>
            <person name="Book A.J."/>
            <person name="Pinto-Tomas A.A."/>
            <person name="Keefover-Ring K."/>
            <person name="Currie C.R."/>
        </authorList>
    </citation>
    <scope>NUCLEOTIDE SEQUENCE [LARGE SCALE GENOMIC DNA]</scope>
    <source>
        <strain evidence="15">Acro-835</strain>
    </source>
</reference>
<proteinExistence type="inferred from homology"/>
<name>A0ABX0RCL2_9GAMM</name>
<dbReference type="PANTHER" id="PTHR30529:SF4">
    <property type="entry name" value="SUPEROXIDE OXIDASE CYBB"/>
    <property type="match status" value="1"/>
</dbReference>
<dbReference type="InterPro" id="IPR052168">
    <property type="entry name" value="Cytochrome_b561_oxidase"/>
</dbReference>
<comment type="cofactor">
    <cofactor evidence="1">
        <name>heme b</name>
        <dbReference type="ChEBI" id="CHEBI:60344"/>
    </cofactor>
</comment>
<keyword evidence="6 13" id="KW-0812">Transmembrane</keyword>
<evidence type="ECO:0000256" key="13">
    <source>
        <dbReference type="SAM" id="Phobius"/>
    </source>
</evidence>
<keyword evidence="16" id="KW-1185">Reference proteome</keyword>
<comment type="subcellular location">
    <subcellularLocation>
        <location evidence="2">Cell membrane</location>
        <topology evidence="2">Multi-pass membrane protein</topology>
    </subcellularLocation>
</comment>
<keyword evidence="3" id="KW-0813">Transport</keyword>
<evidence type="ECO:0000313" key="16">
    <source>
        <dbReference type="Proteomes" id="UP001515683"/>
    </source>
</evidence>
<evidence type="ECO:0000256" key="8">
    <source>
        <dbReference type="ARBA" id="ARBA00022982"/>
    </source>
</evidence>
<evidence type="ECO:0000256" key="2">
    <source>
        <dbReference type="ARBA" id="ARBA00004651"/>
    </source>
</evidence>
<dbReference type="Pfam" id="PF01292">
    <property type="entry name" value="Ni_hydr_CYTB"/>
    <property type="match status" value="1"/>
</dbReference>
<evidence type="ECO:0000256" key="6">
    <source>
        <dbReference type="ARBA" id="ARBA00022692"/>
    </source>
</evidence>
<keyword evidence="10" id="KW-0408">Iron</keyword>
<feature type="transmembrane region" description="Helical" evidence="13">
    <location>
        <begin position="12"/>
        <end position="28"/>
    </location>
</feature>
<keyword evidence="9 13" id="KW-1133">Transmembrane helix</keyword>
<protein>
    <submittedName>
        <fullName evidence="15">Cytochrome b561</fullName>
    </submittedName>
</protein>
<evidence type="ECO:0000256" key="12">
    <source>
        <dbReference type="ARBA" id="ARBA00037975"/>
    </source>
</evidence>
<keyword evidence="8" id="KW-0249">Electron transport</keyword>
<evidence type="ECO:0000256" key="5">
    <source>
        <dbReference type="ARBA" id="ARBA00022617"/>
    </source>
</evidence>
<comment type="caution">
    <text evidence="15">The sequence shown here is derived from an EMBL/GenBank/DDBJ whole genome shotgun (WGS) entry which is preliminary data.</text>
</comment>